<feature type="region of interest" description="Disordered" evidence="1">
    <location>
        <begin position="755"/>
        <end position="774"/>
    </location>
</feature>
<reference evidence="3" key="1">
    <citation type="submission" date="2020-04" db="EMBL/GenBank/DDBJ databases">
        <authorList>
            <person name="Zhang T."/>
        </authorList>
    </citation>
    <scope>NUCLEOTIDE SEQUENCE</scope>
    <source>
        <strain evidence="3">HKST-UBA02</strain>
    </source>
</reference>
<evidence type="ECO:0000313" key="4">
    <source>
        <dbReference type="Proteomes" id="UP000739538"/>
    </source>
</evidence>
<dbReference type="NCBIfam" id="TIGR04183">
    <property type="entry name" value="Por_Secre_tail"/>
    <property type="match status" value="1"/>
</dbReference>
<gene>
    <name evidence="3" type="ORF">KDA27_01580</name>
</gene>
<dbReference type="InterPro" id="IPR024079">
    <property type="entry name" value="MetalloPept_cat_dom_sf"/>
</dbReference>
<comment type="caution">
    <text evidence="3">The sequence shown here is derived from an EMBL/GenBank/DDBJ whole genome shotgun (WGS) entry which is preliminary data.</text>
</comment>
<reference evidence="3" key="2">
    <citation type="journal article" date="2021" name="Microbiome">
        <title>Successional dynamics and alternative stable states in a saline activated sludge microbial community over 9 years.</title>
        <authorList>
            <person name="Wang Y."/>
            <person name="Ye J."/>
            <person name="Ju F."/>
            <person name="Liu L."/>
            <person name="Boyd J.A."/>
            <person name="Deng Y."/>
            <person name="Parks D.H."/>
            <person name="Jiang X."/>
            <person name="Yin X."/>
            <person name="Woodcroft B.J."/>
            <person name="Tyson G.W."/>
            <person name="Hugenholtz P."/>
            <person name="Polz M.F."/>
            <person name="Zhang T."/>
        </authorList>
    </citation>
    <scope>NUCLEOTIDE SEQUENCE</scope>
    <source>
        <strain evidence="3">HKST-UBA02</strain>
    </source>
</reference>
<dbReference type="InterPro" id="IPR026444">
    <property type="entry name" value="Secre_tail"/>
</dbReference>
<dbReference type="Pfam" id="PF13860">
    <property type="entry name" value="FlgD_ig"/>
    <property type="match status" value="1"/>
</dbReference>
<evidence type="ECO:0000259" key="2">
    <source>
        <dbReference type="Pfam" id="PF13860"/>
    </source>
</evidence>
<dbReference type="Gene3D" id="2.60.40.4070">
    <property type="match status" value="1"/>
</dbReference>
<dbReference type="InterPro" id="IPR025965">
    <property type="entry name" value="FlgD/Vpr_Ig-like"/>
</dbReference>
<dbReference type="SUPFAM" id="SSF55486">
    <property type="entry name" value="Metalloproteases ('zincins'), catalytic domain"/>
    <property type="match status" value="1"/>
</dbReference>
<evidence type="ECO:0000313" key="3">
    <source>
        <dbReference type="EMBL" id="MCA9754465.1"/>
    </source>
</evidence>
<feature type="domain" description="FlgD/Vpr Ig-like" evidence="2">
    <location>
        <begin position="1396"/>
        <end position="1454"/>
    </location>
</feature>
<dbReference type="Gene3D" id="3.40.390.10">
    <property type="entry name" value="Collagenase (Catalytic Domain)"/>
    <property type="match status" value="1"/>
</dbReference>
<dbReference type="InterPro" id="IPR013783">
    <property type="entry name" value="Ig-like_fold"/>
</dbReference>
<protein>
    <submittedName>
        <fullName evidence="3">T9SS type A sorting domain-containing protein</fullName>
    </submittedName>
</protein>
<dbReference type="EMBL" id="JAGQHS010000004">
    <property type="protein sequence ID" value="MCA9754465.1"/>
    <property type="molecule type" value="Genomic_DNA"/>
</dbReference>
<dbReference type="Proteomes" id="UP000739538">
    <property type="component" value="Unassembled WGS sequence"/>
</dbReference>
<accession>A0A956N834</accession>
<organism evidence="3 4">
    <name type="scientific">Eiseniibacteriota bacterium</name>
    <dbReference type="NCBI Taxonomy" id="2212470"/>
    <lineage>
        <taxon>Bacteria</taxon>
        <taxon>Candidatus Eiseniibacteriota</taxon>
    </lineage>
</organism>
<proteinExistence type="predicted"/>
<feature type="region of interest" description="Disordered" evidence="1">
    <location>
        <begin position="1"/>
        <end position="28"/>
    </location>
</feature>
<dbReference type="Gene3D" id="2.60.40.10">
    <property type="entry name" value="Immunoglobulins"/>
    <property type="match status" value="1"/>
</dbReference>
<feature type="region of interest" description="Disordered" evidence="1">
    <location>
        <begin position="396"/>
        <end position="417"/>
    </location>
</feature>
<dbReference type="GO" id="GO:0008237">
    <property type="term" value="F:metallopeptidase activity"/>
    <property type="evidence" value="ECO:0007669"/>
    <property type="project" value="InterPro"/>
</dbReference>
<feature type="compositionally biased region" description="Polar residues" evidence="1">
    <location>
        <begin position="398"/>
        <end position="409"/>
    </location>
</feature>
<dbReference type="Pfam" id="PF13583">
    <property type="entry name" value="Reprolysin_4"/>
    <property type="match status" value="1"/>
</dbReference>
<sequence length="1473" mass="156978">MTSNVASDPMWRDVGNESAASQLGESSRAAMPNRYRLAELDLEAMELRLAEAPLEGTVPVREGLEITLPMPDGTHQRFRVVESPFIGPQVQSIIPEYRSYLAQGVDDPTAALRLDTSRVGFHAYGRTSRGTLWIDPYDRNQVDLYISAYQHDFSNPADAFECGTTPEEVGYRGGADTGGSIPTSGDTRHTYRLAMTLTGEYCEFWGGTVVATAFSTVTVNRVNSVYEVDAAIRLNYVFTQAYPDRDTDPFPTGGVVDGALLDQNQTVLDTVLGSANYDIGHIMSQGGSGGLAPGRACSSTKARGGTSRAVPSGDPFDIDFVSHEIGHQFTASHTFNGTTTGCECCRTGSSAYEPGSGSTIMGYAGLCGTEDLQANSDPYFHVRSLTQIISHRGGSGSCAPTSATGNTPPVVNAGPDHTIPRETKFYVRASVTDPDEGDAHTFAWEQYDLGAASPPLDPLGPLFRSLSPTNDPVRYFPDFTQAIVGGSDPWEILPTVDRSLTLRVTVRDNVAGGGGVDDDEIELTVAGPRFRLTSPNGGQTYVSGQPVNVTWDVGGSVGSHVEFWFWNSSSGGFTFITTTPNDGSEEIIMPCGLSASGRLWIEEATSTSLGVHIFDVSDTNITINSGLADYRPGHFGGVEDNVVFNSQNSGALPTELFGDQNSFFYRGYANSGNAWACDDFEYDLYLDERVLVESSNPIGPGPGITVNVGPGQAYVSGGRHTAWMVTDPENLNPESNESNNGYARQWVWEPQPLAPNTTTRRTQPPERFAGQDHIPSGVDFYSNMDGMRIEFTTEVWVASAISSLNGSDYDAYLFDPSTGVEDGFETPIGQSRSGGGTTDFVIVNQLIRGAQAYDIGLERYDGNGEFIADHRDVNGFSYPSGGGGSRAVASDQILDIQSLFVQANQEGPHVLQIENVSTAQPLELLLFSPGLSIGNRGNAIASATVVDGSAHIDFEATQGYWCYALVRNASEGTAGFTYDVRFRPTPPELATAVLSGSHGPIVPRPDSTIPVGDPVPAPSVLPGDSFDTTMYYHLRNESPVGADPWDFTFPVDGVEDFAGGPFPGPFPLPGGTSDIFSQALGGGFFITGGRHTVGVVYDATDSYDEVDEIDNRHAEQWVWEPTQLAIGESVSRPGPPALDGGWDDIPAGLPREYNVDGLRTPAFVNQGEDGFWGGFAAVPNSGDVGLRVHEASTGAQDGFDTVLELSDFGGNTIELVLFDLNTLGSGVAYDMGMASGVAGQDYSAYVAQSVFLSSGAPFGQSYPGALGAGQTFALYEFGTFGATGPVDVEITVENQAGDANLALAVFARTDETGIYNLTESIGLSESEPSGGSETLSLTLDADEYHAVVVLKVSGDDTGKSAEYTLHFADPATTGVDTGVLGPLVTGMVHYPEPFAGQTEIEFTLETAGPASIQVFDVSGRLVSSLVDGTFPSGRHSLTWSGHDDRGKELANGVYLARFRHAEGTETRRMVLVR</sequence>
<name>A0A956N834_UNCEI</name>
<evidence type="ECO:0000256" key="1">
    <source>
        <dbReference type="SAM" id="MobiDB-lite"/>
    </source>
</evidence>